<dbReference type="Proteomes" id="UP000004622">
    <property type="component" value="Unassembled WGS sequence"/>
</dbReference>
<keyword evidence="7" id="KW-0238">DNA-binding</keyword>
<comment type="catalytic activity">
    <reaction evidence="8">
        <text>DNA(n) + a 2'-deoxyribonucleoside 5'-triphosphate = DNA(n+1) + diphosphate</text>
        <dbReference type="Rhea" id="RHEA:22508"/>
        <dbReference type="Rhea" id="RHEA-COMP:17339"/>
        <dbReference type="Rhea" id="RHEA-COMP:17340"/>
        <dbReference type="ChEBI" id="CHEBI:33019"/>
        <dbReference type="ChEBI" id="CHEBI:61560"/>
        <dbReference type="ChEBI" id="CHEBI:173112"/>
        <dbReference type="EC" id="2.7.7.7"/>
    </reaction>
</comment>
<keyword evidence="3" id="KW-0808">Transferase</keyword>
<evidence type="ECO:0000313" key="11">
    <source>
        <dbReference type="EMBL" id="EIM71634.1"/>
    </source>
</evidence>
<sequence length="736" mass="83873">MRTLRTGNTHTFKIEPDHVGGRTQTATFPKEQVVSPPANKKKKKTASDHYLLIGFDTEYQVIDPVDAPAVRAGEAEAKNEVLSYQFCVKRISKNDEKGSPHKHSGIIIPEEGERIAIEDFIAFAIGAWSKAFPNETIPTNIYLVGHFTRADLPAFAEFQDSVRNWTSNIRNTFISVDHHMTLTVAFDAESETVFLVKLRDTMLLAPSNAKSLNHLGEIVGYQKLRLHDDPDEELRIKENMRELIATDWPQFRDYALRDAEVCVEYAERLIRQHAELFDKFELPITLTAFGQPLVLAGWKSAGLSETQVLGREAIKSRRFIKKLGHYRTDIEQPYLDRVHWEEAFVTETYHGGRNEQFMFGIAPEGDWRDLDLSSAYTTAMSMIGLPGWSKLEIFDDLASIRFTDLAFASVYFEFPDHIRFPTLPVRTQYGIVFPRKGLSNCGAPELWLARQLGAKLKLRRGIRVPVNHDVPIFKTFIQDCIKRRGQSPKGTFDNLFWKEVGNSTYGKTAQGLRKKRVYNLSQDEMQELPECKLTQPFFASFTTSYTRAVLGELLNSLPKEAQVFSVTTDGFLTTATDTHLTKALGKPLAQSFRTARIELVGDDNVVETKHAILQPIGWRTRGSATLKPGPADTNNIVLQKGGIKTSELMEGERENRHIVELFFNRTPDQKLVYTVGIGIKDMVRHDTDFVSRSVEKYLRMEFDWKRRPIDVRDEQVDFAGKTYRHLSFDTVPLEEV</sequence>
<organism evidence="11 12">
    <name type="scientific">Nitratireductor aquibiodomus RA22</name>
    <dbReference type="NCBI Taxonomy" id="1189611"/>
    <lineage>
        <taxon>Bacteria</taxon>
        <taxon>Pseudomonadati</taxon>
        <taxon>Pseudomonadota</taxon>
        <taxon>Alphaproteobacteria</taxon>
        <taxon>Hyphomicrobiales</taxon>
        <taxon>Phyllobacteriaceae</taxon>
        <taxon>Nitratireductor</taxon>
    </lineage>
</organism>
<dbReference type="GO" id="GO:0003677">
    <property type="term" value="F:DNA binding"/>
    <property type="evidence" value="ECO:0007669"/>
    <property type="project" value="UniProtKB-KW"/>
</dbReference>
<feature type="region of interest" description="Disordered" evidence="9">
    <location>
        <begin position="1"/>
        <end position="23"/>
    </location>
</feature>
<gene>
    <name evidence="11" type="ORF">A33O_23589</name>
</gene>
<evidence type="ECO:0000313" key="12">
    <source>
        <dbReference type="Proteomes" id="UP000004622"/>
    </source>
</evidence>
<dbReference type="Pfam" id="PF03175">
    <property type="entry name" value="DNA_pol_B_2"/>
    <property type="match status" value="1"/>
</dbReference>
<evidence type="ECO:0000256" key="9">
    <source>
        <dbReference type="SAM" id="MobiDB-lite"/>
    </source>
</evidence>
<dbReference type="AlphaFoldDB" id="I5BPY2"/>
<keyword evidence="4" id="KW-0548">Nucleotidyltransferase</keyword>
<keyword evidence="6 11" id="KW-0239">DNA-directed DNA polymerase</keyword>
<dbReference type="EC" id="2.7.7.7" evidence="2"/>
<comment type="similarity">
    <text evidence="1">Belongs to the DNA polymerase type-B family.</text>
</comment>
<dbReference type="GO" id="GO:0006260">
    <property type="term" value="P:DNA replication"/>
    <property type="evidence" value="ECO:0007669"/>
    <property type="project" value="UniProtKB-KW"/>
</dbReference>
<evidence type="ECO:0000256" key="5">
    <source>
        <dbReference type="ARBA" id="ARBA00022705"/>
    </source>
</evidence>
<protein>
    <recommendedName>
        <fullName evidence="2">DNA-directed DNA polymerase</fullName>
        <ecNumber evidence="2">2.7.7.7</ecNumber>
    </recommendedName>
</protein>
<dbReference type="InterPro" id="IPR004868">
    <property type="entry name" value="DNA-dir_DNA_pol_B_mt/vir"/>
</dbReference>
<evidence type="ECO:0000259" key="10">
    <source>
        <dbReference type="Pfam" id="PF03175"/>
    </source>
</evidence>
<dbReference type="GO" id="GO:0003887">
    <property type="term" value="F:DNA-directed DNA polymerase activity"/>
    <property type="evidence" value="ECO:0007669"/>
    <property type="project" value="UniProtKB-KW"/>
</dbReference>
<evidence type="ECO:0000256" key="2">
    <source>
        <dbReference type="ARBA" id="ARBA00012417"/>
    </source>
</evidence>
<comment type="caution">
    <text evidence="11">The sequence shown here is derived from an EMBL/GenBank/DDBJ whole genome shotgun (WGS) entry which is preliminary data.</text>
</comment>
<reference evidence="11 12" key="1">
    <citation type="journal article" date="2012" name="J. Bacteriol.">
        <title>Genome Sequence of Nitratireductor aquibiodomus Strain RA22.</title>
        <authorList>
            <person name="Singh A."/>
            <person name="Jangir P.K."/>
            <person name="Kumari C."/>
            <person name="Sharma R."/>
        </authorList>
    </citation>
    <scope>NUCLEOTIDE SEQUENCE [LARGE SCALE GENOMIC DNA]</scope>
    <source>
        <strain evidence="11 12">RA22</strain>
    </source>
</reference>
<feature type="non-terminal residue" evidence="11">
    <location>
        <position position="736"/>
    </location>
</feature>
<proteinExistence type="inferred from homology"/>
<evidence type="ECO:0000256" key="8">
    <source>
        <dbReference type="ARBA" id="ARBA00049244"/>
    </source>
</evidence>
<accession>I5BPY2</accession>
<evidence type="ECO:0000256" key="4">
    <source>
        <dbReference type="ARBA" id="ARBA00022695"/>
    </source>
</evidence>
<feature type="compositionally biased region" description="Polar residues" evidence="9">
    <location>
        <begin position="1"/>
        <end position="11"/>
    </location>
</feature>
<dbReference type="GO" id="GO:0000166">
    <property type="term" value="F:nucleotide binding"/>
    <property type="evidence" value="ECO:0007669"/>
    <property type="project" value="InterPro"/>
</dbReference>
<dbReference type="InterPro" id="IPR043502">
    <property type="entry name" value="DNA/RNA_pol_sf"/>
</dbReference>
<evidence type="ECO:0000256" key="7">
    <source>
        <dbReference type="ARBA" id="ARBA00023125"/>
    </source>
</evidence>
<dbReference type="RefSeq" id="WP_007010881.1">
    <property type="nucleotide sequence ID" value="NZ_AJXZ01000080.1"/>
</dbReference>
<name>I5BPY2_9HYPH</name>
<dbReference type="EMBL" id="AJXZ01000080">
    <property type="protein sequence ID" value="EIM71634.1"/>
    <property type="molecule type" value="Genomic_DNA"/>
</dbReference>
<dbReference type="SUPFAM" id="SSF56672">
    <property type="entry name" value="DNA/RNA polymerases"/>
    <property type="match status" value="1"/>
</dbReference>
<keyword evidence="5" id="KW-0235">DNA replication</keyword>
<feature type="domain" description="DNA-directed DNA polymerase family B mitochondria/virus" evidence="10">
    <location>
        <begin position="342"/>
        <end position="528"/>
    </location>
</feature>
<evidence type="ECO:0000256" key="6">
    <source>
        <dbReference type="ARBA" id="ARBA00022932"/>
    </source>
</evidence>
<evidence type="ECO:0000256" key="1">
    <source>
        <dbReference type="ARBA" id="ARBA00005755"/>
    </source>
</evidence>
<evidence type="ECO:0000256" key="3">
    <source>
        <dbReference type="ARBA" id="ARBA00022679"/>
    </source>
</evidence>